<feature type="coiled-coil region" evidence="5">
    <location>
        <begin position="158"/>
        <end position="229"/>
    </location>
</feature>
<protein>
    <submittedName>
        <fullName evidence="8">Uncharacterized protein</fullName>
    </submittedName>
</protein>
<dbReference type="PROSITE" id="PS50089">
    <property type="entry name" value="ZF_RING_2"/>
    <property type="match status" value="1"/>
</dbReference>
<evidence type="ECO:0000259" key="6">
    <source>
        <dbReference type="PROSITE" id="PS50089"/>
    </source>
</evidence>
<sequence length="491" mass="56944">MASLFEEDLCCSICQDIFRDPVVVSCSHSFCKDCLKNWWETKQVKECPICKKRSPKKIKPQVSLVLKNLCEAFLLERNQRASAESEDVCLNSEKLFCLDHQLPVCVVSRDKNIQNNKRFIPIDEAAKHRREELQKYLKPLQEKLKGFERVQLHCDQTAEHLKVQARNTERQIKEQFKKLHQFLQEEEEFRMFSLKAEEEWKRQRVKETIEALNREIAALSDTIRVTEDELRADDVSFLQNYKAAVNRVQDRSLLEDPHEVSGALIDEAKHLGNLTHNIWNKMKEMVRYTPVVLDPNSAHPELVLSEDLTRVSHGERQKLPDNPERFDCYRIVLGSEGFDSGCHSWDIEVGDNTHWVLGVAAESIKRKGDSDSLCGLLGMRLFKGEYTACSLPGPHTHLSVRKLQRVRVHLDFDRGKLSFSDPNTNTHLHTFSHTFTEKLYPLICTGNTLPLEIFPVLCDGNQDDQVVFQDNGRYMVDNVYTYQPLINTLWY</sequence>
<dbReference type="InterPro" id="IPR001870">
    <property type="entry name" value="B30.2/SPRY"/>
</dbReference>
<dbReference type="Ensembl" id="ENSLBET00000015742.1">
    <property type="protein sequence ID" value="ENSLBEP00000014835.1"/>
    <property type="gene ID" value="ENSLBEG00000011584.1"/>
</dbReference>
<dbReference type="SUPFAM" id="SSF49899">
    <property type="entry name" value="Concanavalin A-like lectins/glucanases"/>
    <property type="match status" value="1"/>
</dbReference>
<dbReference type="GeneTree" id="ENSGT00970000193381"/>
<evidence type="ECO:0000256" key="4">
    <source>
        <dbReference type="PROSITE-ProRule" id="PRU00175"/>
    </source>
</evidence>
<reference evidence="8" key="1">
    <citation type="submission" date="2025-08" db="UniProtKB">
        <authorList>
            <consortium name="Ensembl"/>
        </authorList>
    </citation>
    <scope>IDENTIFICATION</scope>
</reference>
<evidence type="ECO:0000256" key="2">
    <source>
        <dbReference type="ARBA" id="ARBA00022771"/>
    </source>
</evidence>
<dbReference type="PROSITE" id="PS50188">
    <property type="entry name" value="B302_SPRY"/>
    <property type="match status" value="1"/>
</dbReference>
<dbReference type="STRING" id="56723.ENSLBEP00000014835"/>
<evidence type="ECO:0000313" key="9">
    <source>
        <dbReference type="Proteomes" id="UP000261660"/>
    </source>
</evidence>
<dbReference type="Gene3D" id="2.60.120.920">
    <property type="match status" value="1"/>
</dbReference>
<dbReference type="SMART" id="SM00589">
    <property type="entry name" value="PRY"/>
    <property type="match status" value="1"/>
</dbReference>
<dbReference type="PANTHER" id="PTHR24103">
    <property type="entry name" value="E3 UBIQUITIN-PROTEIN LIGASE TRIM"/>
    <property type="match status" value="1"/>
</dbReference>
<dbReference type="AlphaFoldDB" id="A0A3Q3M2H6"/>
<dbReference type="SUPFAM" id="SSF57850">
    <property type="entry name" value="RING/U-box"/>
    <property type="match status" value="1"/>
</dbReference>
<dbReference type="InterPro" id="IPR017907">
    <property type="entry name" value="Znf_RING_CS"/>
</dbReference>
<dbReference type="GO" id="GO:0008270">
    <property type="term" value="F:zinc ion binding"/>
    <property type="evidence" value="ECO:0007669"/>
    <property type="project" value="UniProtKB-KW"/>
</dbReference>
<dbReference type="Pfam" id="PF13765">
    <property type="entry name" value="PRY"/>
    <property type="match status" value="1"/>
</dbReference>
<evidence type="ECO:0000256" key="3">
    <source>
        <dbReference type="ARBA" id="ARBA00022833"/>
    </source>
</evidence>
<dbReference type="InterPro" id="IPR013320">
    <property type="entry name" value="ConA-like_dom_sf"/>
</dbReference>
<evidence type="ECO:0000256" key="5">
    <source>
        <dbReference type="SAM" id="Coils"/>
    </source>
</evidence>
<dbReference type="FunCoup" id="A0A3Q3M2H6">
    <property type="interactions" value="213"/>
</dbReference>
<dbReference type="InterPro" id="IPR027370">
    <property type="entry name" value="Znf-RING_euk"/>
</dbReference>
<dbReference type="InParanoid" id="A0A3Q3M2H6"/>
<feature type="domain" description="B30.2/SPRY" evidence="7">
    <location>
        <begin position="271"/>
        <end position="463"/>
    </location>
</feature>
<dbReference type="PRINTS" id="PR01407">
    <property type="entry name" value="BUTYPHLNCDUF"/>
</dbReference>
<dbReference type="Proteomes" id="UP000261660">
    <property type="component" value="Unplaced"/>
</dbReference>
<dbReference type="InterPro" id="IPR050143">
    <property type="entry name" value="TRIM/RBCC"/>
</dbReference>
<dbReference type="InterPro" id="IPR001841">
    <property type="entry name" value="Znf_RING"/>
</dbReference>
<dbReference type="InterPro" id="IPR006574">
    <property type="entry name" value="PRY"/>
</dbReference>
<keyword evidence="9" id="KW-1185">Reference proteome</keyword>
<accession>A0A3Q3M2H6</accession>
<dbReference type="Gene3D" id="3.30.160.60">
    <property type="entry name" value="Classic Zinc Finger"/>
    <property type="match status" value="1"/>
</dbReference>
<dbReference type="InterPro" id="IPR013083">
    <property type="entry name" value="Znf_RING/FYVE/PHD"/>
</dbReference>
<evidence type="ECO:0000259" key="7">
    <source>
        <dbReference type="PROSITE" id="PS50188"/>
    </source>
</evidence>
<name>A0A3Q3M2H6_9LABR</name>
<evidence type="ECO:0000313" key="8">
    <source>
        <dbReference type="Ensembl" id="ENSLBEP00000014835.1"/>
    </source>
</evidence>
<keyword evidence="3" id="KW-0862">Zinc</keyword>
<dbReference type="Pfam" id="PF00622">
    <property type="entry name" value="SPRY"/>
    <property type="match status" value="1"/>
</dbReference>
<keyword evidence="5" id="KW-0175">Coiled coil</keyword>
<dbReference type="SMART" id="SM00449">
    <property type="entry name" value="SPRY"/>
    <property type="match status" value="1"/>
</dbReference>
<reference evidence="8" key="2">
    <citation type="submission" date="2025-09" db="UniProtKB">
        <authorList>
            <consortium name="Ensembl"/>
        </authorList>
    </citation>
    <scope>IDENTIFICATION</scope>
</reference>
<dbReference type="PROSITE" id="PS00518">
    <property type="entry name" value="ZF_RING_1"/>
    <property type="match status" value="1"/>
</dbReference>
<feature type="domain" description="RING-type" evidence="6">
    <location>
        <begin position="11"/>
        <end position="51"/>
    </location>
</feature>
<dbReference type="Gene3D" id="3.30.40.10">
    <property type="entry name" value="Zinc/RING finger domain, C3HC4 (zinc finger)"/>
    <property type="match status" value="1"/>
</dbReference>
<keyword evidence="2 4" id="KW-0863">Zinc-finger</keyword>
<dbReference type="SMART" id="SM00184">
    <property type="entry name" value="RING"/>
    <property type="match status" value="1"/>
</dbReference>
<organism evidence="8 9">
    <name type="scientific">Labrus bergylta</name>
    <name type="common">ballan wrasse</name>
    <dbReference type="NCBI Taxonomy" id="56723"/>
    <lineage>
        <taxon>Eukaryota</taxon>
        <taxon>Metazoa</taxon>
        <taxon>Chordata</taxon>
        <taxon>Craniata</taxon>
        <taxon>Vertebrata</taxon>
        <taxon>Euteleostomi</taxon>
        <taxon>Actinopterygii</taxon>
        <taxon>Neopterygii</taxon>
        <taxon>Teleostei</taxon>
        <taxon>Neoteleostei</taxon>
        <taxon>Acanthomorphata</taxon>
        <taxon>Eupercaria</taxon>
        <taxon>Labriformes</taxon>
        <taxon>Labridae</taxon>
        <taxon>Labrus</taxon>
    </lineage>
</organism>
<keyword evidence="1" id="KW-0479">Metal-binding</keyword>
<dbReference type="InterPro" id="IPR003879">
    <property type="entry name" value="Butyrophylin_SPRY"/>
</dbReference>
<proteinExistence type="predicted"/>
<dbReference type="Pfam" id="PF13445">
    <property type="entry name" value="zf-RING_UBOX"/>
    <property type="match status" value="1"/>
</dbReference>
<dbReference type="InterPro" id="IPR043136">
    <property type="entry name" value="B30.2/SPRY_sf"/>
</dbReference>
<dbReference type="InterPro" id="IPR003877">
    <property type="entry name" value="SPRY_dom"/>
</dbReference>
<dbReference type="CDD" id="cd12893">
    <property type="entry name" value="SPRY_PRY_TRIM35"/>
    <property type="match status" value="1"/>
</dbReference>
<evidence type="ECO:0000256" key="1">
    <source>
        <dbReference type="ARBA" id="ARBA00022723"/>
    </source>
</evidence>